<dbReference type="OrthoDB" id="8281972at2"/>
<protein>
    <submittedName>
        <fullName evidence="2">Septum site-determining protein MinD</fullName>
    </submittedName>
</protein>
<organism evidence="2 3">
    <name type="scientific">Palleronia marisminoris</name>
    <dbReference type="NCBI Taxonomy" id="315423"/>
    <lineage>
        <taxon>Bacteria</taxon>
        <taxon>Pseudomonadati</taxon>
        <taxon>Pseudomonadota</taxon>
        <taxon>Alphaproteobacteria</taxon>
        <taxon>Rhodobacterales</taxon>
        <taxon>Roseobacteraceae</taxon>
        <taxon>Palleronia</taxon>
    </lineage>
</organism>
<name>A0A1Y5T2W3_9RHOB</name>
<dbReference type="AlphaFoldDB" id="A0A1Y5T2W3"/>
<evidence type="ECO:0000313" key="3">
    <source>
        <dbReference type="Proteomes" id="UP000193870"/>
    </source>
</evidence>
<reference evidence="2 3" key="1">
    <citation type="submission" date="2017-03" db="EMBL/GenBank/DDBJ databases">
        <authorList>
            <person name="Afonso C.L."/>
            <person name="Miller P.J."/>
            <person name="Scott M.A."/>
            <person name="Spackman E."/>
            <person name="Goraichik I."/>
            <person name="Dimitrov K.M."/>
            <person name="Suarez D.L."/>
            <person name="Swayne D.E."/>
        </authorList>
    </citation>
    <scope>NUCLEOTIDE SEQUENCE [LARGE SCALE GENOMIC DNA]</scope>
    <source>
        <strain evidence="2 3">CECT 7066</strain>
    </source>
</reference>
<dbReference type="GO" id="GO:0005524">
    <property type="term" value="F:ATP binding"/>
    <property type="evidence" value="ECO:0007669"/>
    <property type="project" value="TreeGrafter"/>
</dbReference>
<keyword evidence="3" id="KW-1185">Reference proteome</keyword>
<dbReference type="Proteomes" id="UP000193870">
    <property type="component" value="Unassembled WGS sequence"/>
</dbReference>
<dbReference type="EMBL" id="FWFV01000007">
    <property type="protein sequence ID" value="SLN54692.1"/>
    <property type="molecule type" value="Genomic_DNA"/>
</dbReference>
<dbReference type="InterPro" id="IPR050625">
    <property type="entry name" value="ParA/MinD_ATPase"/>
</dbReference>
<evidence type="ECO:0000313" key="2">
    <source>
        <dbReference type="EMBL" id="SLN54692.1"/>
    </source>
</evidence>
<dbReference type="Gene3D" id="3.40.50.300">
    <property type="entry name" value="P-loop containing nucleotide triphosphate hydrolases"/>
    <property type="match status" value="1"/>
</dbReference>
<dbReference type="RefSeq" id="WP_085854589.1">
    <property type="nucleotide sequence ID" value="NZ_FOPF01000007.1"/>
</dbReference>
<proteinExistence type="predicted"/>
<feature type="domain" description="AAA" evidence="1">
    <location>
        <begin position="168"/>
        <end position="321"/>
    </location>
</feature>
<dbReference type="SUPFAM" id="SSF52540">
    <property type="entry name" value="P-loop containing nucleoside triphosphate hydrolases"/>
    <property type="match status" value="1"/>
</dbReference>
<accession>A0A1Y5T2W3</accession>
<dbReference type="InterPro" id="IPR027417">
    <property type="entry name" value="P-loop_NTPase"/>
</dbReference>
<dbReference type="GO" id="GO:0016887">
    <property type="term" value="F:ATP hydrolysis activity"/>
    <property type="evidence" value="ECO:0007669"/>
    <property type="project" value="TreeGrafter"/>
</dbReference>
<dbReference type="PANTHER" id="PTHR43384">
    <property type="entry name" value="SEPTUM SITE-DETERMINING PROTEIN MIND HOMOLOG, CHLOROPLASTIC-RELATED"/>
    <property type="match status" value="1"/>
</dbReference>
<dbReference type="STRING" id="315423.SAMN04488020_107116"/>
<gene>
    <name evidence="2" type="primary">minD_2</name>
    <name evidence="2" type="ORF">PAM7066_02589</name>
</gene>
<dbReference type="GO" id="GO:0005829">
    <property type="term" value="C:cytosol"/>
    <property type="evidence" value="ECO:0007669"/>
    <property type="project" value="TreeGrafter"/>
</dbReference>
<sequence length="413" mass="44794">MTNVALAEDLAPIRACTVCRDIRNFDLLIEDMETTFGESWGDLSYADATIFLAQPDARSLEVLVLAIDPDDEPEVDAIGTTIRTAIAHDVKVILIAEEVSPLVLHQLLKLGATEFVPYPLPDGALADAIARTRSAPALEPITAASEIVRAKPGKGDRNGVVLPVHGLAGGVGASTFAVNLANELSLLSGKQKLRVCILDFDLQFGAVASYLDLPQREAVVELLSDTEAMDADQLFQAMVSHDDRLHVLTSPAELVPLDLILPEDVERILDLACAQFDYVIVDMPSTVVQWTETVLARAHVYFALLERDMRSAQNTLRLIRALKAEELPSEKLRFVMNRAPKFTDLAGRTRMKKLAESLGVSIDVQLPDGGKAVTETNDSGLPLAAAARKNPLRKEIAKIAASAHELNRNVAES</sequence>
<dbReference type="GO" id="GO:0009898">
    <property type="term" value="C:cytoplasmic side of plasma membrane"/>
    <property type="evidence" value="ECO:0007669"/>
    <property type="project" value="TreeGrafter"/>
</dbReference>
<dbReference type="InterPro" id="IPR025669">
    <property type="entry name" value="AAA_dom"/>
</dbReference>
<evidence type="ECO:0000259" key="1">
    <source>
        <dbReference type="Pfam" id="PF13614"/>
    </source>
</evidence>
<dbReference type="PANTHER" id="PTHR43384:SF13">
    <property type="entry name" value="SLR0110 PROTEIN"/>
    <property type="match status" value="1"/>
</dbReference>
<dbReference type="Pfam" id="PF13614">
    <property type="entry name" value="AAA_31"/>
    <property type="match status" value="1"/>
</dbReference>
<dbReference type="GO" id="GO:0051782">
    <property type="term" value="P:negative regulation of cell division"/>
    <property type="evidence" value="ECO:0007669"/>
    <property type="project" value="TreeGrafter"/>
</dbReference>